<organism evidence="2 3">
    <name type="scientific">Brevundimonas goettingensis</name>
    <dbReference type="NCBI Taxonomy" id="2774190"/>
    <lineage>
        <taxon>Bacteria</taxon>
        <taxon>Pseudomonadati</taxon>
        <taxon>Pseudomonadota</taxon>
        <taxon>Alphaproteobacteria</taxon>
        <taxon>Caulobacterales</taxon>
        <taxon>Caulobacteraceae</taxon>
        <taxon>Brevundimonas</taxon>
    </lineage>
</organism>
<feature type="domain" description="Gamma-glutamylcyclotransferase AIG2-like" evidence="1">
    <location>
        <begin position="6"/>
        <end position="102"/>
    </location>
</feature>
<reference evidence="2" key="1">
    <citation type="submission" date="2020-09" db="EMBL/GenBank/DDBJ databases">
        <title>Brevundimonas sp. LVF2 isolated from a puddle in Goettingen, Germany.</title>
        <authorList>
            <person name="Friedrich I."/>
            <person name="Klassen A."/>
            <person name="Hannes N."/>
            <person name="Schneider D."/>
            <person name="Hertel R."/>
            <person name="Daniel R."/>
        </authorList>
    </citation>
    <scope>NUCLEOTIDE SEQUENCE</scope>
    <source>
        <strain evidence="2">LVF2</strain>
    </source>
</reference>
<proteinExistence type="predicted"/>
<dbReference type="SUPFAM" id="SSF110857">
    <property type="entry name" value="Gamma-glutamyl cyclotransferase-like"/>
    <property type="match status" value="1"/>
</dbReference>
<dbReference type="EMBL" id="CP062222">
    <property type="protein sequence ID" value="QTC90795.1"/>
    <property type="molecule type" value="Genomic_DNA"/>
</dbReference>
<evidence type="ECO:0000259" key="1">
    <source>
        <dbReference type="Pfam" id="PF06094"/>
    </source>
</evidence>
<gene>
    <name evidence="2" type="ORF">IFJ75_16400</name>
</gene>
<dbReference type="AlphaFoldDB" id="A0A975C2S0"/>
<dbReference type="Proteomes" id="UP000663918">
    <property type="component" value="Chromosome"/>
</dbReference>
<protein>
    <submittedName>
        <fullName evidence="2">Gamma-glutamylcyclotransferase</fullName>
    </submittedName>
</protein>
<accession>A0A975C2S0</accession>
<name>A0A975C2S0_9CAUL</name>
<keyword evidence="3" id="KW-1185">Reference proteome</keyword>
<dbReference type="Pfam" id="PF06094">
    <property type="entry name" value="GGACT"/>
    <property type="match status" value="1"/>
</dbReference>
<sequence length="103" mass="11034">MTGVLLFAYGTLQDPAIQIAHFGRPLTGDPDRLDGFTRSTLTDGDAVYPVLIPGGPAPTPVEGVVFEITPADLAAADAYEGDLYRRIRVRLASEIEAWVYVAA</sequence>
<dbReference type="RefSeq" id="WP_207869511.1">
    <property type="nucleotide sequence ID" value="NZ_CP062222.1"/>
</dbReference>
<evidence type="ECO:0000313" key="3">
    <source>
        <dbReference type="Proteomes" id="UP000663918"/>
    </source>
</evidence>
<evidence type="ECO:0000313" key="2">
    <source>
        <dbReference type="EMBL" id="QTC90795.1"/>
    </source>
</evidence>
<dbReference type="InterPro" id="IPR036568">
    <property type="entry name" value="GGCT-like_sf"/>
</dbReference>
<dbReference type="InterPro" id="IPR013024">
    <property type="entry name" value="GGCT-like"/>
</dbReference>
<dbReference type="InterPro" id="IPR009288">
    <property type="entry name" value="AIG2-like_dom"/>
</dbReference>
<dbReference type="Gene3D" id="3.10.490.10">
    <property type="entry name" value="Gamma-glutamyl cyclotransferase-like"/>
    <property type="match status" value="1"/>
</dbReference>
<dbReference type="CDD" id="cd06661">
    <property type="entry name" value="GGCT_like"/>
    <property type="match status" value="1"/>
</dbReference>
<dbReference type="KEGG" id="bgoe:IFJ75_16400"/>